<accession>M7BP06</accession>
<gene>
    <name evidence="2" type="ORF">UY3_03110</name>
</gene>
<protein>
    <submittedName>
        <fullName evidence="2">Uncharacterized protein</fullName>
    </submittedName>
</protein>
<reference evidence="3" key="1">
    <citation type="journal article" date="2013" name="Nat. Genet.">
        <title>The draft genomes of soft-shell turtle and green sea turtle yield insights into the development and evolution of the turtle-specific body plan.</title>
        <authorList>
            <person name="Wang Z."/>
            <person name="Pascual-Anaya J."/>
            <person name="Zadissa A."/>
            <person name="Li W."/>
            <person name="Niimura Y."/>
            <person name="Huang Z."/>
            <person name="Li C."/>
            <person name="White S."/>
            <person name="Xiong Z."/>
            <person name="Fang D."/>
            <person name="Wang B."/>
            <person name="Ming Y."/>
            <person name="Chen Y."/>
            <person name="Zheng Y."/>
            <person name="Kuraku S."/>
            <person name="Pignatelli M."/>
            <person name="Herrero J."/>
            <person name="Beal K."/>
            <person name="Nozawa M."/>
            <person name="Li Q."/>
            <person name="Wang J."/>
            <person name="Zhang H."/>
            <person name="Yu L."/>
            <person name="Shigenobu S."/>
            <person name="Wang J."/>
            <person name="Liu J."/>
            <person name="Flicek P."/>
            <person name="Searle S."/>
            <person name="Wang J."/>
            <person name="Kuratani S."/>
            <person name="Yin Y."/>
            <person name="Aken B."/>
            <person name="Zhang G."/>
            <person name="Irie N."/>
        </authorList>
    </citation>
    <scope>NUCLEOTIDE SEQUENCE [LARGE SCALE GENOMIC DNA]</scope>
</reference>
<dbReference type="EMBL" id="KB516029">
    <property type="protein sequence ID" value="EMP39646.1"/>
    <property type="molecule type" value="Genomic_DNA"/>
</dbReference>
<evidence type="ECO:0000256" key="1">
    <source>
        <dbReference type="SAM" id="MobiDB-lite"/>
    </source>
</evidence>
<keyword evidence="3" id="KW-1185">Reference proteome</keyword>
<evidence type="ECO:0000313" key="2">
    <source>
        <dbReference type="EMBL" id="EMP39646.1"/>
    </source>
</evidence>
<organism evidence="2 3">
    <name type="scientific">Chelonia mydas</name>
    <name type="common">Green sea-turtle</name>
    <name type="synonym">Chelonia agassizi</name>
    <dbReference type="NCBI Taxonomy" id="8469"/>
    <lineage>
        <taxon>Eukaryota</taxon>
        <taxon>Metazoa</taxon>
        <taxon>Chordata</taxon>
        <taxon>Craniata</taxon>
        <taxon>Vertebrata</taxon>
        <taxon>Euteleostomi</taxon>
        <taxon>Archelosauria</taxon>
        <taxon>Testudinata</taxon>
        <taxon>Testudines</taxon>
        <taxon>Cryptodira</taxon>
        <taxon>Durocryptodira</taxon>
        <taxon>Americhelydia</taxon>
        <taxon>Chelonioidea</taxon>
        <taxon>Cheloniidae</taxon>
        <taxon>Chelonia</taxon>
    </lineage>
</organism>
<proteinExistence type="predicted"/>
<sequence>MHTYCGIDMSNTSRRTPVTEKLIEHSNIRVGQHYDQWSNAANSGDQEAFPGRALQVFSSPSALGPSLAPVFGTEGHPPLPPATAMPPKTRASEGPDTEVLLKYQGVAPFFYLRFP</sequence>
<feature type="region of interest" description="Disordered" evidence="1">
    <location>
        <begin position="67"/>
        <end position="95"/>
    </location>
</feature>
<evidence type="ECO:0000313" key="3">
    <source>
        <dbReference type="Proteomes" id="UP000031443"/>
    </source>
</evidence>
<dbReference type="Proteomes" id="UP000031443">
    <property type="component" value="Unassembled WGS sequence"/>
</dbReference>
<name>M7BP06_CHEMY</name>
<dbReference type="AlphaFoldDB" id="M7BP06"/>